<organism evidence="3">
    <name type="scientific">Pyramimonas obovata</name>
    <dbReference type="NCBI Taxonomy" id="1411642"/>
    <lineage>
        <taxon>Eukaryota</taxon>
        <taxon>Viridiplantae</taxon>
        <taxon>Chlorophyta</taxon>
        <taxon>Pyramimonadophyceae</taxon>
        <taxon>Pyramimonadales</taxon>
        <taxon>Pyramimonadaceae</taxon>
        <taxon>Pyramimonas</taxon>
        <taxon>Pyramimonas incertae sedis</taxon>
    </lineage>
</organism>
<evidence type="ECO:0000259" key="2">
    <source>
        <dbReference type="Pfam" id="PF20429"/>
    </source>
</evidence>
<evidence type="ECO:0000313" key="3">
    <source>
        <dbReference type="EMBL" id="CAD8688022.1"/>
    </source>
</evidence>
<dbReference type="Pfam" id="PF20429">
    <property type="entry name" value="Tab2-like_C"/>
    <property type="match status" value="1"/>
</dbReference>
<dbReference type="Pfam" id="PF06485">
    <property type="entry name" value="Tab2-like_N"/>
    <property type="match status" value="1"/>
</dbReference>
<dbReference type="InterPro" id="IPR046761">
    <property type="entry name" value="Tab2-like_C"/>
</dbReference>
<dbReference type="EMBL" id="HBFA01036871">
    <property type="protein sequence ID" value="CAD8688022.1"/>
    <property type="molecule type" value="Transcribed_RNA"/>
</dbReference>
<dbReference type="AlphaFoldDB" id="A0A7S0RV34"/>
<accession>A0A7S0RV34</accession>
<sequence>MSVVMSAVGLTAVRGVRQDRTAQVQSHACARVISVGAETSSRVNTLSARMRTSRFGHADVMTIRSTRGRVPKVKVSSVEGEAEVATEEAPKTYKSDSAVWELDFCSRPIFDERKKKVWELLICDPERTFEYSEYFPNNKINSVQLRQALERVLAIDGVNPPQKIRFFRAQMQTIITKATAEFPFKTIPSRRCVTLMNWLEERHETVYPSHPGYDANAPPLMTYELGFPQELPDALRGEQWAFVAIPLSDVMTEAKATASGGFGDYFDTSKMSGDLAPDSLIPGVAVFSKRALALAAWTNGLELAGIKSDNDSGSLVLQTGVNNQWSYAKYRRTRSSIKEAEEWEAAKKEAGGVHFLAIQTDPEAPKCAGFWMLRDYKPSTKI</sequence>
<feature type="domain" description="RNA-binding protein Tab2-like N-terminal" evidence="1">
    <location>
        <begin position="99"/>
        <end position="202"/>
    </location>
</feature>
<dbReference type="PANTHER" id="PTHR34556:SF2">
    <property type="entry name" value="PROTEIN TAB2 HOMOLOG, CHLOROPLASTIC"/>
    <property type="match status" value="1"/>
</dbReference>
<reference evidence="3" key="1">
    <citation type="submission" date="2021-01" db="EMBL/GenBank/DDBJ databases">
        <authorList>
            <person name="Corre E."/>
            <person name="Pelletier E."/>
            <person name="Niang G."/>
            <person name="Scheremetjew M."/>
            <person name="Finn R."/>
            <person name="Kale V."/>
            <person name="Holt S."/>
            <person name="Cochrane G."/>
            <person name="Meng A."/>
            <person name="Brown T."/>
            <person name="Cohen L."/>
        </authorList>
    </citation>
    <scope>NUCLEOTIDE SEQUENCE</scope>
    <source>
        <strain evidence="3">CCMP722</strain>
    </source>
</reference>
<dbReference type="InterPro" id="IPR046760">
    <property type="entry name" value="Tab2-like_N"/>
</dbReference>
<feature type="domain" description="RNA-binding protein Tab2/Atab2 C-terminal" evidence="2">
    <location>
        <begin position="220"/>
        <end position="374"/>
    </location>
</feature>
<protein>
    <submittedName>
        <fullName evidence="3">Uncharacterized protein</fullName>
    </submittedName>
</protein>
<evidence type="ECO:0000259" key="1">
    <source>
        <dbReference type="Pfam" id="PF06485"/>
    </source>
</evidence>
<proteinExistence type="predicted"/>
<dbReference type="PANTHER" id="PTHR34556">
    <property type="match status" value="1"/>
</dbReference>
<name>A0A7S0RV34_9CHLO</name>
<dbReference type="InterPro" id="IPR009472">
    <property type="entry name" value="Tab2-like"/>
</dbReference>
<dbReference type="GO" id="GO:0003723">
    <property type="term" value="F:RNA binding"/>
    <property type="evidence" value="ECO:0007669"/>
    <property type="project" value="InterPro"/>
</dbReference>
<gene>
    <name evidence="3" type="ORF">POBO1169_LOCUS18440</name>
</gene>